<dbReference type="PANTHER" id="PTHR37305:SF1">
    <property type="entry name" value="MEMBRANE PROTEIN"/>
    <property type="match status" value="1"/>
</dbReference>
<dbReference type="PANTHER" id="PTHR37305">
    <property type="entry name" value="INTEGRAL MEMBRANE PROTEIN-RELATED"/>
    <property type="match status" value="1"/>
</dbReference>
<dbReference type="Pfam" id="PF12730">
    <property type="entry name" value="ABC2_membrane_4"/>
    <property type="match status" value="1"/>
</dbReference>
<evidence type="ECO:0000313" key="2">
    <source>
        <dbReference type="EMBL" id="RFN57927.1"/>
    </source>
</evidence>
<accession>A0A3E1Q709</accession>
<feature type="transmembrane region" description="Helical" evidence="1">
    <location>
        <begin position="114"/>
        <end position="144"/>
    </location>
</feature>
<dbReference type="OrthoDB" id="9814570at2"/>
<proteinExistence type="predicted"/>
<evidence type="ECO:0000256" key="1">
    <source>
        <dbReference type="SAM" id="Phobius"/>
    </source>
</evidence>
<gene>
    <name evidence="2" type="ORF">DZ858_11835</name>
</gene>
<feature type="transmembrane region" description="Helical" evidence="1">
    <location>
        <begin position="200"/>
        <end position="218"/>
    </location>
</feature>
<reference evidence="2 3" key="1">
    <citation type="journal article" date="2007" name="Int. J. Syst. Evol. Microbiol.">
        <title>Marixanthomonas ophiurae gen. nov., sp. nov., a marine bacterium of the family Flavobacteriaceae isolated from a deep-sea brittle star.</title>
        <authorList>
            <person name="Romanenko L.A."/>
            <person name="Uchino M."/>
            <person name="Frolova G.M."/>
            <person name="Mikhailov V.V."/>
        </authorList>
    </citation>
    <scope>NUCLEOTIDE SEQUENCE [LARGE SCALE GENOMIC DNA]</scope>
    <source>
        <strain evidence="2 3">KMM 3046</strain>
    </source>
</reference>
<organism evidence="2 3">
    <name type="scientific">Marixanthomonas ophiurae</name>
    <dbReference type="NCBI Taxonomy" id="387659"/>
    <lineage>
        <taxon>Bacteria</taxon>
        <taxon>Pseudomonadati</taxon>
        <taxon>Bacteroidota</taxon>
        <taxon>Flavobacteriia</taxon>
        <taxon>Flavobacteriales</taxon>
        <taxon>Flavobacteriaceae</taxon>
        <taxon>Marixanthomonas</taxon>
    </lineage>
</organism>
<dbReference type="EMBL" id="QVID01000002">
    <property type="protein sequence ID" value="RFN57927.1"/>
    <property type="molecule type" value="Genomic_DNA"/>
</dbReference>
<evidence type="ECO:0000313" key="3">
    <source>
        <dbReference type="Proteomes" id="UP000261082"/>
    </source>
</evidence>
<keyword evidence="1" id="KW-0812">Transmembrane</keyword>
<feature type="transmembrane region" description="Helical" evidence="1">
    <location>
        <begin position="164"/>
        <end position="193"/>
    </location>
</feature>
<sequence>MRALLATEFYKLIKQSRTYYALAAIFVIEGVVLFSAYYQGAGIIDIVLSNLKDTFYFEGNLLNGNLVTYFILNSLWFHVPLILIIIMSGLLTTEYKDKTLQTVMMQPVKKWQYILSKYIVAIVFTTCVVFVLALTSFLLSYALFGKGDLIVYVNGLTFFEHHDAFFRLANAFVIGVVSMVFFSVVSVTLAVIFKEAMKTWIIAAFFLILSNILLKVDFGSELLNQLLYVKLNDTWQYFFTFEIPWNTIYMNVTLLMAYTLLTMGVGVYIFQKKDIG</sequence>
<dbReference type="Proteomes" id="UP000261082">
    <property type="component" value="Unassembled WGS sequence"/>
</dbReference>
<feature type="transmembrane region" description="Helical" evidence="1">
    <location>
        <begin position="20"/>
        <end position="38"/>
    </location>
</feature>
<keyword evidence="3" id="KW-1185">Reference proteome</keyword>
<keyword evidence="1" id="KW-0472">Membrane</keyword>
<feature type="transmembrane region" description="Helical" evidence="1">
    <location>
        <begin position="66"/>
        <end position="93"/>
    </location>
</feature>
<dbReference type="RefSeq" id="WP_117159876.1">
    <property type="nucleotide sequence ID" value="NZ_QVID01000002.1"/>
</dbReference>
<feature type="transmembrane region" description="Helical" evidence="1">
    <location>
        <begin position="248"/>
        <end position="270"/>
    </location>
</feature>
<keyword evidence="1" id="KW-1133">Transmembrane helix</keyword>
<protein>
    <submittedName>
        <fullName evidence="2">ABC transporter permease</fullName>
    </submittedName>
</protein>
<comment type="caution">
    <text evidence="2">The sequence shown here is derived from an EMBL/GenBank/DDBJ whole genome shotgun (WGS) entry which is preliminary data.</text>
</comment>
<name>A0A3E1Q709_9FLAO</name>
<dbReference type="AlphaFoldDB" id="A0A3E1Q709"/>